<protein>
    <submittedName>
        <fullName evidence="1">GIY-YIG nuclease family protein</fullName>
    </submittedName>
</protein>
<dbReference type="CDD" id="cd10450">
    <property type="entry name" value="GIY-YIG_AtGrxS16_like"/>
    <property type="match status" value="1"/>
</dbReference>
<accession>A0ABV0JT77</accession>
<comment type="caution">
    <text evidence="1">The sequence shown here is derived from an EMBL/GenBank/DDBJ whole genome shotgun (WGS) entry which is preliminary data.</text>
</comment>
<dbReference type="EMBL" id="JAMPKK010000048">
    <property type="protein sequence ID" value="MEP0866669.1"/>
    <property type="molecule type" value="Genomic_DNA"/>
</dbReference>
<evidence type="ECO:0000313" key="1">
    <source>
        <dbReference type="EMBL" id="MEP0866669.1"/>
    </source>
</evidence>
<keyword evidence="2" id="KW-1185">Reference proteome</keyword>
<sequence length="180" mass="20705">MTDNNIPPLASLEYIPYIDENGHLPEQWQGKIGVYAVFDNEKVLQLINYSRDISVSIKQHLVRQPQHCYWLKAHIIERPNRTILESIRDAWIEENGAIPVGNSSEKEKWNDPIDAKLAMTAEEQAKFTSLTIDEIGQAKLLKNVARRVEEEIFTELKARGVQVELRFNPKLKESGLLDLK</sequence>
<reference evidence="1 2" key="1">
    <citation type="submission" date="2022-04" db="EMBL/GenBank/DDBJ databases">
        <title>Positive selection, recombination, and allopatry shape intraspecific diversity of widespread and dominant cyanobacteria.</title>
        <authorList>
            <person name="Wei J."/>
            <person name="Shu W."/>
            <person name="Hu C."/>
        </authorList>
    </citation>
    <scope>NUCLEOTIDE SEQUENCE [LARGE SCALE GENOMIC DNA]</scope>
    <source>
        <strain evidence="1 2">GB2-A5</strain>
    </source>
</reference>
<dbReference type="InterPro" id="IPR049578">
    <property type="entry name" value="CAXIP1-like_GIY-YIG_dom"/>
</dbReference>
<dbReference type="RefSeq" id="WP_190422978.1">
    <property type="nucleotide sequence ID" value="NZ_JAMPKK010000048.1"/>
</dbReference>
<evidence type="ECO:0000313" key="2">
    <source>
        <dbReference type="Proteomes" id="UP001442494"/>
    </source>
</evidence>
<gene>
    <name evidence="1" type="ORF">NDI37_19630</name>
</gene>
<dbReference type="Proteomes" id="UP001442494">
    <property type="component" value="Unassembled WGS sequence"/>
</dbReference>
<proteinExistence type="predicted"/>
<name>A0ABV0JT77_9CYAN</name>
<organism evidence="1 2">
    <name type="scientific">Funiculus sociatus GB2-A5</name>
    <dbReference type="NCBI Taxonomy" id="2933946"/>
    <lineage>
        <taxon>Bacteria</taxon>
        <taxon>Bacillati</taxon>
        <taxon>Cyanobacteriota</taxon>
        <taxon>Cyanophyceae</taxon>
        <taxon>Coleofasciculales</taxon>
        <taxon>Coleofasciculaceae</taxon>
        <taxon>Funiculus</taxon>
    </lineage>
</organism>